<dbReference type="PANTHER" id="PTHR47926:SF533">
    <property type="entry name" value="DYW DOMAIN-CONTAINING PROTEIN"/>
    <property type="match status" value="1"/>
</dbReference>
<dbReference type="Proteomes" id="UP000825935">
    <property type="component" value="Chromosome 27"/>
</dbReference>
<feature type="repeat" description="PPR" evidence="2">
    <location>
        <begin position="482"/>
        <end position="516"/>
    </location>
</feature>
<dbReference type="GO" id="GO:0003723">
    <property type="term" value="F:RNA binding"/>
    <property type="evidence" value="ECO:0007669"/>
    <property type="project" value="InterPro"/>
</dbReference>
<evidence type="ECO:0000256" key="1">
    <source>
        <dbReference type="ARBA" id="ARBA00022737"/>
    </source>
</evidence>
<name>A0A8T2RJH4_CERRI</name>
<keyword evidence="4" id="KW-1185">Reference proteome</keyword>
<accession>A0A8T2RJH4</accession>
<dbReference type="PROSITE" id="PS51375">
    <property type="entry name" value="PPR"/>
    <property type="match status" value="5"/>
</dbReference>
<feature type="repeat" description="PPR" evidence="2">
    <location>
        <begin position="177"/>
        <end position="211"/>
    </location>
</feature>
<dbReference type="NCBIfam" id="TIGR00756">
    <property type="entry name" value="PPR"/>
    <property type="match status" value="2"/>
</dbReference>
<evidence type="ECO:0008006" key="5">
    <source>
        <dbReference type="Google" id="ProtNLM"/>
    </source>
</evidence>
<dbReference type="Pfam" id="PF01535">
    <property type="entry name" value="PPR"/>
    <property type="match status" value="1"/>
</dbReference>
<dbReference type="Pfam" id="PF13041">
    <property type="entry name" value="PPR_2"/>
    <property type="match status" value="5"/>
</dbReference>
<dbReference type="InterPro" id="IPR002885">
    <property type="entry name" value="PPR_rpt"/>
</dbReference>
<protein>
    <recommendedName>
        <fullName evidence="5">Pentatricopeptide repeat-containing protein</fullName>
    </recommendedName>
</protein>
<gene>
    <name evidence="3" type="ORF">KP509_27G061000</name>
</gene>
<organism evidence="3 4">
    <name type="scientific">Ceratopteris richardii</name>
    <name type="common">Triangle waterfern</name>
    <dbReference type="NCBI Taxonomy" id="49495"/>
    <lineage>
        <taxon>Eukaryota</taxon>
        <taxon>Viridiplantae</taxon>
        <taxon>Streptophyta</taxon>
        <taxon>Embryophyta</taxon>
        <taxon>Tracheophyta</taxon>
        <taxon>Polypodiopsida</taxon>
        <taxon>Polypodiidae</taxon>
        <taxon>Polypodiales</taxon>
        <taxon>Pteridineae</taxon>
        <taxon>Pteridaceae</taxon>
        <taxon>Parkerioideae</taxon>
        <taxon>Ceratopteris</taxon>
    </lineage>
</organism>
<evidence type="ECO:0000256" key="2">
    <source>
        <dbReference type="PROSITE-ProRule" id="PRU00708"/>
    </source>
</evidence>
<dbReference type="EMBL" id="CM035432">
    <property type="protein sequence ID" value="KAH7295693.1"/>
    <property type="molecule type" value="Genomic_DNA"/>
</dbReference>
<dbReference type="GO" id="GO:0009451">
    <property type="term" value="P:RNA modification"/>
    <property type="evidence" value="ECO:0007669"/>
    <property type="project" value="InterPro"/>
</dbReference>
<dbReference type="FunFam" id="1.25.40.10:FF:000344">
    <property type="entry name" value="Pentatricopeptide repeat-containing protein"/>
    <property type="match status" value="2"/>
</dbReference>
<evidence type="ECO:0000313" key="4">
    <source>
        <dbReference type="Proteomes" id="UP000825935"/>
    </source>
</evidence>
<proteinExistence type="predicted"/>
<feature type="repeat" description="PPR" evidence="2">
    <location>
        <begin position="76"/>
        <end position="110"/>
    </location>
</feature>
<sequence length="586" mass="66478">MRMERVEPDTITFVCCLRGCSSMRAIEKGQEMHVEVERLGLLDRDLIIGNVLLDMYVECGLHGFAKQIFYKLPIRDVASWTTLIAGYIDCEYNQNAIDLFEIMQSEGPSPDSTTYICRLKACGSMKNMERGQEVHKEIERHLMDIDASIGNSLVEIYSKCGDIHNAKEVFEKLPEKDIVSWNTIATGYAENGFGAEVLALLQRMRMERVEPDTITFVCCLRGCSSMRAIEKGQEMHAEVERLGLLDRDLVIGNVLLDMYVECGLHGFAKQIFYKLPIRDVASWTTLIAGYIDCEYNQNAIDLFEIMQSEGPSPDSTTYICRLKACGSMKNMERGQEVHIEIERHLMDIDASIGNSLVEMYSKCGYFTDAKEVFEKLPEKDIVSWNTIATGYAENGFGAKVLALLQRMRMERVEPDTITFVCCLRGCSSMRAIEKGQEMHAEVERLGLLDRDLVIGNVLLDMYVECGLHGFAKQIFYKLPIRDVASWTTLIAGYIDCEYNQNAIDLFEIMQSEGPSPDSTTYICRLKACGSMKNMERGQEVHIEIELHLMDIDASIGNSLVEMYSKCGYFTLAWEVFDRLDVRDDST</sequence>
<dbReference type="InterPro" id="IPR046960">
    <property type="entry name" value="PPR_At4g14850-like_plant"/>
</dbReference>
<evidence type="ECO:0000313" key="3">
    <source>
        <dbReference type="EMBL" id="KAH7295693.1"/>
    </source>
</evidence>
<keyword evidence="1" id="KW-0677">Repeat</keyword>
<dbReference type="Gene3D" id="1.25.40.10">
    <property type="entry name" value="Tetratricopeptide repeat domain"/>
    <property type="match status" value="4"/>
</dbReference>
<comment type="caution">
    <text evidence="3">The sequence shown here is derived from an EMBL/GenBank/DDBJ whole genome shotgun (WGS) entry which is preliminary data.</text>
</comment>
<feature type="repeat" description="PPR" evidence="2">
    <location>
        <begin position="279"/>
        <end position="313"/>
    </location>
</feature>
<dbReference type="PANTHER" id="PTHR47926">
    <property type="entry name" value="PENTATRICOPEPTIDE REPEAT-CONTAINING PROTEIN"/>
    <property type="match status" value="1"/>
</dbReference>
<dbReference type="InterPro" id="IPR011990">
    <property type="entry name" value="TPR-like_helical_dom_sf"/>
</dbReference>
<dbReference type="OrthoDB" id="185373at2759"/>
<feature type="repeat" description="PPR" evidence="2">
    <location>
        <begin position="380"/>
        <end position="414"/>
    </location>
</feature>
<reference evidence="3 4" key="1">
    <citation type="submission" date="2021-08" db="EMBL/GenBank/DDBJ databases">
        <title>WGS assembly of Ceratopteris richardii.</title>
        <authorList>
            <person name="Marchant D.B."/>
            <person name="Chen G."/>
            <person name="Jenkins J."/>
            <person name="Shu S."/>
            <person name="Leebens-Mack J."/>
            <person name="Grimwood J."/>
            <person name="Schmutz J."/>
            <person name="Soltis P."/>
            <person name="Soltis D."/>
            <person name="Chen Z.-H."/>
        </authorList>
    </citation>
    <scope>NUCLEOTIDE SEQUENCE [LARGE SCALE GENOMIC DNA]</scope>
    <source>
        <strain evidence="3">Whitten #5841</strain>
        <tissue evidence="3">Leaf</tissue>
    </source>
</reference>
<dbReference type="AlphaFoldDB" id="A0A8T2RJH4"/>